<accession>A0A2U0M9S9</accession>
<evidence type="ECO:0000313" key="7">
    <source>
        <dbReference type="EMBL" id="ROG93104.1"/>
    </source>
</evidence>
<reference evidence="9 15" key="10">
    <citation type="submission" date="2019-03" db="EMBL/GenBank/DDBJ databases">
        <title>Multidrug-Resistant Klebsiella pneumoniae Clinical Bloodstream Isolates in Shanghai, China.</title>
        <authorList>
            <person name="Wang S."/>
        </authorList>
    </citation>
    <scope>NUCLEOTIDE SEQUENCE [LARGE SCALE GENOMIC DNA]</scope>
    <source>
        <strain evidence="9 15">RJ1071</strain>
    </source>
</reference>
<reference evidence="5" key="5">
    <citation type="submission" date="2018-07" db="EMBL/GenBank/DDBJ databases">
        <authorList>
            <person name="Martins R.C."/>
            <person name="Perdigao-Neto L.V."/>
            <person name="Costa S.F."/>
            <person name="Levin A.S.S."/>
        </authorList>
    </citation>
    <scope>NUCLEOTIDE SEQUENCE</scope>
    <source>
        <strain evidence="5">BC_5001</strain>
    </source>
</reference>
<dbReference type="Proteomes" id="UP000254657">
    <property type="component" value="Unassembled WGS sequence"/>
</dbReference>
<dbReference type="EMBL" id="NDBK01000015">
    <property type="protein sequence ID" value="OVF77723.1"/>
    <property type="molecule type" value="Genomic_DNA"/>
</dbReference>
<name>A0A2U0M9S9_KLEPN</name>
<evidence type="ECO:0000313" key="4">
    <source>
        <dbReference type="EMBL" id="PVU62357.1"/>
    </source>
</evidence>
<reference evidence="6" key="4">
    <citation type="submission" date="2018-07" db="EMBL/GenBank/DDBJ databases">
        <title>Draft genome sequence of Klebsiella pneumoniae K293.</title>
        <authorList>
            <person name="He F."/>
        </authorList>
    </citation>
    <scope>NUCLEOTIDE SEQUENCE</scope>
    <source>
        <strain evidence="6">K293</strain>
    </source>
</reference>
<evidence type="ECO:0000313" key="14">
    <source>
        <dbReference type="Proteomes" id="UP000283322"/>
    </source>
</evidence>
<gene>
    <name evidence="2" type="ORF">B5L96_01825</name>
    <name evidence="3" type="ORF">B6I68_21850</name>
    <name evidence="7" type="ORF">BL124_00019270</name>
    <name evidence="4" type="ORF">CP554_12155</name>
    <name evidence="5" type="ORF">DM078_16875</name>
    <name evidence="6" type="ORF">DW286_15915</name>
    <name evidence="9" type="ORF">E1814_16510</name>
    <name evidence="8" type="ORF">EAO17_25420</name>
</gene>
<evidence type="ECO:0000313" key="5">
    <source>
        <dbReference type="EMBL" id="RBZ21271.1"/>
    </source>
</evidence>
<dbReference type="EMBL" id="MPYG04000146">
    <property type="protein sequence ID" value="ROG93104.1"/>
    <property type="molecule type" value="Genomic_DNA"/>
</dbReference>
<evidence type="ECO:0000313" key="3">
    <source>
        <dbReference type="EMBL" id="PLE25635.1"/>
    </source>
</evidence>
<evidence type="ECO:0000313" key="12">
    <source>
        <dbReference type="Proteomes" id="UP000245817"/>
    </source>
</evidence>
<dbReference type="Proteomes" id="UP000245817">
    <property type="component" value="Unassembled WGS sequence"/>
</dbReference>
<reference evidence="3 11" key="1">
    <citation type="journal article" date="2017" name="J. Infect. Dis.">
        <title>An Analysis of the Epidemic of Klebsiella pneumoniae Carbapenemase-Producing K. pneumoniae: Convergence of Two Evolutionary Mechanisms Creates the Perfect Storm.</title>
        <authorList>
            <person name="Rojas L.J."/>
            <person name="Weinstock G.M."/>
            <person name="De La Cadena E."/>
            <person name="Diaz L."/>
            <person name="Rios R."/>
            <person name="Hanson B.M."/>
            <person name="Brown J.S."/>
            <person name="Vats P."/>
            <person name="Phillips D.S."/>
            <person name="Nguyen H."/>
            <person name="Hujer K.M."/>
            <person name="Correa A."/>
            <person name="Adams M.D."/>
            <person name="Perez F."/>
            <person name="Sodergren E."/>
            <person name="Narechania A."/>
            <person name="Planet P.J."/>
            <person name="Villegas M.V."/>
            <person name="Bonomo R.A."/>
            <person name="Arias C.A."/>
        </authorList>
    </citation>
    <scope>NUCLEOTIDE SEQUENCE [LARGE SCALE GENOMIC DNA]</scope>
    <source>
        <strain evidence="3 11">COL-Kpn30</strain>
    </source>
</reference>
<evidence type="ECO:0000313" key="11">
    <source>
        <dbReference type="Proteomes" id="UP000234439"/>
    </source>
</evidence>
<dbReference type="EMBL" id="SMTN01000015">
    <property type="protein sequence ID" value="TDJ98448.1"/>
    <property type="molecule type" value="Genomic_DNA"/>
</dbReference>
<reference evidence="8 13" key="9">
    <citation type="journal article" date="2019" name="Antimicrob. Agents Chemother.">
        <title>Applying Rapid Whole Genome Sequencing to Predict Phenotypic Antimicrobial Susceptibility Testing Results Among Carbapenem-Resistant Klebsiella pneumoniae Clinical Isolates.</title>
        <authorList>
            <person name="Tamma P.D."/>
            <person name="Fan Y."/>
            <person name="Bergman Y."/>
            <person name="Pertea G."/>
            <person name="Kazmi A."/>
            <person name="Lewis S."/>
            <person name="Carroll K.C."/>
            <person name="Schatz M.C."/>
            <person name="Timp W."/>
            <person name="Simner P.J."/>
        </authorList>
    </citation>
    <scope>NUCLEOTIDE SEQUENCE [LARGE SCALE GENOMIC DNA]</scope>
    <source>
        <strain evidence="8 13">KLPN_104</strain>
    </source>
</reference>
<proteinExistence type="predicted"/>
<dbReference type="Proteomes" id="UP000283322">
    <property type="component" value="Unassembled WGS sequence"/>
</dbReference>
<reference evidence="2 10" key="2">
    <citation type="submission" date="2017-03" db="EMBL/GenBank/DDBJ databases">
        <authorList>
            <person name="Fouts D."/>
            <person name="Stalin M.J."/>
            <person name="Chen L."/>
            <person name="Wright M."/>
            <person name="Sutton G."/>
            <person name="Nguyen K."/>
            <person name="Vanduin D."/>
            <person name="Rojas L."/>
            <person name="Hujer A."/>
            <person name="Hujer K."/>
            <person name="Bonomo R."/>
            <person name="Kreiswirth B."/>
            <person name="Adams M."/>
        </authorList>
    </citation>
    <scope>NUCLEOTIDE SEQUENCE [LARGE SCALE GENOMIC DNA]</scope>
    <source>
        <strain evidence="2 10">39383</strain>
    </source>
</reference>
<keyword evidence="1" id="KW-0472">Membrane</keyword>
<reference evidence="7 14" key="7">
    <citation type="submission" date="2018-10" db="EMBL/GenBank/DDBJ databases">
        <authorList>
            <person name="Vanduin D."/>
            <person name="Fouts D."/>
            <person name="Wright M."/>
            <person name="Sutton G."/>
            <person name="Nguyen K."/>
            <person name="Kreiswirth B."/>
            <person name="Chen L."/>
            <person name="Rojas L."/>
            <person name="Hujer A."/>
            <person name="Hujer K."/>
            <person name="Bonomo R."/>
            <person name="Adams M."/>
        </authorList>
    </citation>
    <scope>NUCLEOTIDE SEQUENCE [LARGE SCALE GENOMIC DNA]</scope>
    <source>
        <strain evidence="7 14">CRK0165</strain>
    </source>
</reference>
<dbReference type="EMBL" id="RDAM01000001">
    <property type="protein sequence ID" value="RRF09275.1"/>
    <property type="molecule type" value="Genomic_DNA"/>
</dbReference>
<evidence type="ECO:0000313" key="8">
    <source>
        <dbReference type="EMBL" id="RRF09275.1"/>
    </source>
</evidence>
<dbReference type="Proteomes" id="UP000234439">
    <property type="component" value="Unassembled WGS sequence"/>
</dbReference>
<dbReference type="AlphaFoldDB" id="A0A2U0M9S9"/>
<evidence type="ECO:0000313" key="10">
    <source>
        <dbReference type="Proteomes" id="UP000196447"/>
    </source>
</evidence>
<dbReference type="EMBL" id="NCMJ01000123">
    <property type="protein sequence ID" value="PLE25635.1"/>
    <property type="molecule type" value="Genomic_DNA"/>
</dbReference>
<reference evidence="5" key="6">
    <citation type="submission" date="2018-08" db="EMBL/GenBank/DDBJ databases">
        <title>Klebsiella pneumoniae genome sequencing and assembly.</title>
        <authorList>
            <person name="Martins R.C.R."/>
            <person name="Perdigao-Neto L.V."/>
            <person name="Costa S.F."/>
            <person name="Levin A.S.S."/>
        </authorList>
    </citation>
    <scope>NUCLEOTIDE SEQUENCE</scope>
    <source>
        <strain evidence="5">BC_5001</strain>
    </source>
</reference>
<evidence type="ECO:0000313" key="6">
    <source>
        <dbReference type="EMBL" id="RDT90318.1"/>
    </source>
</evidence>
<dbReference type="EMBL" id="PCFF01000010">
    <property type="protein sequence ID" value="PVU62357.1"/>
    <property type="molecule type" value="Genomic_DNA"/>
</dbReference>
<dbReference type="Proteomes" id="UP000253559">
    <property type="component" value="Unassembled WGS sequence"/>
</dbReference>
<evidence type="ECO:0000313" key="15">
    <source>
        <dbReference type="Proteomes" id="UP000294951"/>
    </source>
</evidence>
<comment type="caution">
    <text evidence="7">The sequence shown here is derived from an EMBL/GenBank/DDBJ whole genome shotgun (WGS) entry which is preliminary data.</text>
</comment>
<keyword evidence="1" id="KW-1133">Transmembrane helix</keyword>
<evidence type="ECO:0000313" key="2">
    <source>
        <dbReference type="EMBL" id="OVF77723.1"/>
    </source>
</evidence>
<reference evidence="4 12" key="3">
    <citation type="submission" date="2017-09" db="EMBL/GenBank/DDBJ databases">
        <title>Molecular Epidemiology of Livestock-Associated Methicillin Resistant Staphylococcus aureus (LA-MRSA) and Extended-Spectrum Beta-Lactamase (ESBL)-Producing Enterobacteriaceae in Pigs and Exposed Workers in Cameroon and South Africa.</title>
        <authorList>
            <person name="Founou L."/>
            <person name="Founou R.C."/>
            <person name="Allam M."/>
            <person name="Ismail A."/>
            <person name="Essack S.Y."/>
        </authorList>
    </citation>
    <scope>NUCLEOTIDE SEQUENCE [LARGE SCALE GENOMIC DNA]</scope>
    <source>
        <strain evidence="4 12">HH516E4IA</strain>
    </source>
</reference>
<dbReference type="Proteomes" id="UP000294951">
    <property type="component" value="Unassembled WGS sequence"/>
</dbReference>
<protein>
    <submittedName>
        <fullName evidence="7">Uncharacterized protein</fullName>
    </submittedName>
</protein>
<reference evidence="8" key="8">
    <citation type="submission" date="2018-10" db="EMBL/GenBank/DDBJ databases">
        <authorList>
            <person name="Fan Y."/>
            <person name="Timp W."/>
            <person name="Bergman Y."/>
            <person name="Tamma P."/>
            <person name="Simner P."/>
        </authorList>
    </citation>
    <scope>NUCLEOTIDE SEQUENCE</scope>
    <source>
        <strain evidence="8">KLPN_104</strain>
    </source>
</reference>
<organism evidence="7 14">
    <name type="scientific">Klebsiella pneumoniae</name>
    <dbReference type="NCBI Taxonomy" id="573"/>
    <lineage>
        <taxon>Bacteria</taxon>
        <taxon>Pseudomonadati</taxon>
        <taxon>Pseudomonadota</taxon>
        <taxon>Gammaproteobacteria</taxon>
        <taxon>Enterobacterales</taxon>
        <taxon>Enterobacteriaceae</taxon>
        <taxon>Klebsiella/Raoultella group</taxon>
        <taxon>Klebsiella</taxon>
        <taxon>Klebsiella pneumoniae complex</taxon>
    </lineage>
</organism>
<evidence type="ECO:0000256" key="1">
    <source>
        <dbReference type="SAM" id="Phobius"/>
    </source>
</evidence>
<keyword evidence="1" id="KW-0812">Transmembrane</keyword>
<dbReference type="EMBL" id="QRCF01000016">
    <property type="protein sequence ID" value="RDT90318.1"/>
    <property type="molecule type" value="Genomic_DNA"/>
</dbReference>
<evidence type="ECO:0000313" key="13">
    <source>
        <dbReference type="Proteomes" id="UP000275975"/>
    </source>
</evidence>
<dbReference type="Proteomes" id="UP000275975">
    <property type="component" value="Unassembled WGS sequence"/>
</dbReference>
<dbReference type="Proteomes" id="UP000196447">
    <property type="component" value="Unassembled WGS sequence"/>
</dbReference>
<sequence length="68" mass="7504">MSSCTNTISAYALFALFWCYFACSRIIPVSSLSVSSYLAIWVVIKVLCSVCVIFNGDPEENQGMPSLR</sequence>
<feature type="transmembrane region" description="Helical" evidence="1">
    <location>
        <begin position="34"/>
        <end position="54"/>
    </location>
</feature>
<evidence type="ECO:0000313" key="9">
    <source>
        <dbReference type="EMBL" id="TDJ98448.1"/>
    </source>
</evidence>
<dbReference type="EMBL" id="QOHW01000012">
    <property type="protein sequence ID" value="RBZ21271.1"/>
    <property type="molecule type" value="Genomic_DNA"/>
</dbReference>